<reference evidence="8" key="1">
    <citation type="submission" date="2017-04" db="EMBL/GenBank/DDBJ databases">
        <authorList>
            <person name="Varghese N."/>
            <person name="Submissions S."/>
        </authorList>
    </citation>
    <scope>NUCLEOTIDE SEQUENCE [LARGE SCALE GENOMIC DNA]</scope>
    <source>
        <strain evidence="8">VKM Ac-2510</strain>
    </source>
</reference>
<keyword evidence="8" id="KW-1185">Reference proteome</keyword>
<evidence type="ECO:0000259" key="6">
    <source>
        <dbReference type="Pfam" id="PF00496"/>
    </source>
</evidence>
<dbReference type="PANTHER" id="PTHR30290:SF10">
    <property type="entry name" value="PERIPLASMIC OLIGOPEPTIDE-BINDING PROTEIN-RELATED"/>
    <property type="match status" value="1"/>
</dbReference>
<comment type="similarity">
    <text evidence="2">Belongs to the bacterial solute-binding protein 5 family.</text>
</comment>
<comment type="subcellular location">
    <subcellularLocation>
        <location evidence="1">Cell envelope</location>
    </subcellularLocation>
</comment>
<dbReference type="Pfam" id="PF00496">
    <property type="entry name" value="SBP_bac_5"/>
    <property type="match status" value="1"/>
</dbReference>
<evidence type="ECO:0000256" key="5">
    <source>
        <dbReference type="SAM" id="SignalP"/>
    </source>
</evidence>
<evidence type="ECO:0000256" key="1">
    <source>
        <dbReference type="ARBA" id="ARBA00004196"/>
    </source>
</evidence>
<protein>
    <submittedName>
        <fullName evidence="7">Peptide/nickel transport system substrate-binding protein</fullName>
    </submittedName>
</protein>
<name>A0A1X7ITY4_9MICO</name>
<dbReference type="InterPro" id="IPR000914">
    <property type="entry name" value="SBP_5_dom"/>
</dbReference>
<dbReference type="RefSeq" id="WP_176223249.1">
    <property type="nucleotide sequence ID" value="NZ_FXAY01000001.1"/>
</dbReference>
<dbReference type="InterPro" id="IPR030678">
    <property type="entry name" value="Peptide/Ni-bd"/>
</dbReference>
<gene>
    <name evidence="7" type="ORF">SAMN06296010_0868</name>
</gene>
<dbReference type="PROSITE" id="PS51257">
    <property type="entry name" value="PROKAR_LIPOPROTEIN"/>
    <property type="match status" value="1"/>
</dbReference>
<dbReference type="GO" id="GO:1904680">
    <property type="term" value="F:peptide transmembrane transporter activity"/>
    <property type="evidence" value="ECO:0007669"/>
    <property type="project" value="TreeGrafter"/>
</dbReference>
<dbReference type="SUPFAM" id="SSF53850">
    <property type="entry name" value="Periplasmic binding protein-like II"/>
    <property type="match status" value="1"/>
</dbReference>
<sequence>MNRRRASCALLAATIVGMLTLSACSSPTSSSSPTVAAAVSSGGTLTVALDRELATLDASTAVMGQQPVRLLANALYQPLMAPAEGGTFTPGLAKSLESDETATHWTLTLPQKVTFSDGSPLTTASVKANVEHLADPATKSPAAAQAAQISGMTITDDTTMVFDLKAPNADFASQLARTLGMVTSTTAKDQFGFPIGAGPYTIESFTPGDSVTVVRNKNYWGEAPDLDSITFRMMPDADSRFQSLKSGDVDLIWTEVASQFEQARSDSALAVHVAPAAVSALQLNLSNEKFADVKVRTALAQAIDRDAVNAVVNLGEGTTVDSPYSLLADAPSIDYPKYDVDAAKKVLEGAGLSFSISADNSPDSIQRATVIKDMLTAVGVDVEIVPVDGASFGTALAAKDFEAAVLVTSIFSDPSGGALVATSTGQYNFTGYSNGNVDQLLGSAKALTNGPDRTKLLTDASQKLATDLPMLWLTAGNAGFIGSAKVAGFPDVSKLTLVSVQPGEIGWAAE</sequence>
<feature type="chain" id="PRO_5038610587" evidence="5">
    <location>
        <begin position="24"/>
        <end position="510"/>
    </location>
</feature>
<accession>A0A1X7ITY4</accession>
<evidence type="ECO:0000313" key="8">
    <source>
        <dbReference type="Proteomes" id="UP000193244"/>
    </source>
</evidence>
<dbReference type="PANTHER" id="PTHR30290">
    <property type="entry name" value="PERIPLASMIC BINDING COMPONENT OF ABC TRANSPORTER"/>
    <property type="match status" value="1"/>
</dbReference>
<dbReference type="Proteomes" id="UP000193244">
    <property type="component" value="Unassembled WGS sequence"/>
</dbReference>
<feature type="domain" description="Solute-binding protein family 5" evidence="6">
    <location>
        <begin position="88"/>
        <end position="415"/>
    </location>
</feature>
<dbReference type="GO" id="GO:0043190">
    <property type="term" value="C:ATP-binding cassette (ABC) transporter complex"/>
    <property type="evidence" value="ECO:0007669"/>
    <property type="project" value="InterPro"/>
</dbReference>
<dbReference type="CDD" id="cd00995">
    <property type="entry name" value="PBP2_NikA_DppA_OppA_like"/>
    <property type="match status" value="1"/>
</dbReference>
<dbReference type="AlphaFoldDB" id="A0A1X7ITY4"/>
<evidence type="ECO:0000313" key="7">
    <source>
        <dbReference type="EMBL" id="SMG18581.1"/>
    </source>
</evidence>
<keyword evidence="3" id="KW-0813">Transport</keyword>
<keyword evidence="4 5" id="KW-0732">Signal</keyword>
<organism evidence="7 8">
    <name type="scientific">Agreia pratensis</name>
    <dbReference type="NCBI Taxonomy" id="150121"/>
    <lineage>
        <taxon>Bacteria</taxon>
        <taxon>Bacillati</taxon>
        <taxon>Actinomycetota</taxon>
        <taxon>Actinomycetes</taxon>
        <taxon>Micrococcales</taxon>
        <taxon>Microbacteriaceae</taxon>
        <taxon>Agreia</taxon>
    </lineage>
</organism>
<dbReference type="GO" id="GO:0030313">
    <property type="term" value="C:cell envelope"/>
    <property type="evidence" value="ECO:0007669"/>
    <property type="project" value="UniProtKB-SubCell"/>
</dbReference>
<dbReference type="EMBL" id="FXAY01000001">
    <property type="protein sequence ID" value="SMG18581.1"/>
    <property type="molecule type" value="Genomic_DNA"/>
</dbReference>
<dbReference type="STRING" id="150121.SAMN06296010_0868"/>
<dbReference type="PIRSF" id="PIRSF002741">
    <property type="entry name" value="MppA"/>
    <property type="match status" value="1"/>
</dbReference>
<evidence type="ECO:0000256" key="3">
    <source>
        <dbReference type="ARBA" id="ARBA00022448"/>
    </source>
</evidence>
<dbReference type="InterPro" id="IPR039424">
    <property type="entry name" value="SBP_5"/>
</dbReference>
<feature type="signal peptide" evidence="5">
    <location>
        <begin position="1"/>
        <end position="23"/>
    </location>
</feature>
<evidence type="ECO:0000256" key="4">
    <source>
        <dbReference type="ARBA" id="ARBA00022729"/>
    </source>
</evidence>
<evidence type="ECO:0000256" key="2">
    <source>
        <dbReference type="ARBA" id="ARBA00005695"/>
    </source>
</evidence>
<dbReference type="Gene3D" id="3.10.105.10">
    <property type="entry name" value="Dipeptide-binding Protein, Domain 3"/>
    <property type="match status" value="1"/>
</dbReference>
<proteinExistence type="inferred from homology"/>
<dbReference type="Gene3D" id="3.40.190.10">
    <property type="entry name" value="Periplasmic binding protein-like II"/>
    <property type="match status" value="1"/>
</dbReference>
<dbReference type="GO" id="GO:0042597">
    <property type="term" value="C:periplasmic space"/>
    <property type="evidence" value="ECO:0007669"/>
    <property type="project" value="UniProtKB-ARBA"/>
</dbReference>
<dbReference type="GO" id="GO:0015833">
    <property type="term" value="P:peptide transport"/>
    <property type="evidence" value="ECO:0007669"/>
    <property type="project" value="TreeGrafter"/>
</dbReference>